<evidence type="ECO:0000313" key="1">
    <source>
        <dbReference type="EMBL" id="KAI9910140.1"/>
    </source>
</evidence>
<comment type="caution">
    <text evidence="1">The sequence shown here is derived from an EMBL/GenBank/DDBJ whole genome shotgun (WGS) entry which is preliminary data.</text>
</comment>
<organism evidence="1 2">
    <name type="scientific">Peronosclerospora sorghi</name>
    <dbReference type="NCBI Taxonomy" id="230839"/>
    <lineage>
        <taxon>Eukaryota</taxon>
        <taxon>Sar</taxon>
        <taxon>Stramenopiles</taxon>
        <taxon>Oomycota</taxon>
        <taxon>Peronosporomycetes</taxon>
        <taxon>Peronosporales</taxon>
        <taxon>Peronosporaceae</taxon>
        <taxon>Peronosclerospora</taxon>
    </lineage>
</organism>
<gene>
    <name evidence="1" type="ORF">PsorP6_010804</name>
</gene>
<evidence type="ECO:0000313" key="2">
    <source>
        <dbReference type="Proteomes" id="UP001163321"/>
    </source>
</evidence>
<accession>A0ACC0VUX0</accession>
<dbReference type="EMBL" id="CM047585">
    <property type="protein sequence ID" value="KAI9910140.1"/>
    <property type="molecule type" value="Genomic_DNA"/>
</dbReference>
<reference evidence="1 2" key="1">
    <citation type="journal article" date="2022" name="bioRxiv">
        <title>The genome of the oomycete Peronosclerospora sorghi, a cosmopolitan pathogen of maize and sorghum, is inflated with dispersed pseudogenes.</title>
        <authorList>
            <person name="Fletcher K."/>
            <person name="Martin F."/>
            <person name="Isakeit T."/>
            <person name="Cavanaugh K."/>
            <person name="Magill C."/>
            <person name="Michelmore R."/>
        </authorList>
    </citation>
    <scope>NUCLEOTIDE SEQUENCE [LARGE SCALE GENOMIC DNA]</scope>
    <source>
        <strain evidence="1">P6</strain>
    </source>
</reference>
<keyword evidence="2" id="KW-1185">Reference proteome</keyword>
<proteinExistence type="predicted"/>
<protein>
    <submittedName>
        <fullName evidence="1">Uncharacterized protein</fullName>
    </submittedName>
</protein>
<dbReference type="Proteomes" id="UP001163321">
    <property type="component" value="Chromosome 6"/>
</dbReference>
<name>A0ACC0VUX0_9STRA</name>
<sequence>MSIKSLGYVDKIFNFNTFAAAVLDIRVRLELMPSGYNSEQNLRHLRQVLDNDHPHKCRAAKRAQSTAPTGRQATCLRVLHGKGVPQLNHKVYLTKFTPISSTPARMLCFGGNTMKSVSHDLRIWPMTTWPYKQHPCPPNSFSHLSATRSPRSVHDFHP</sequence>